<sequence>MASIDFTAPAFLQLKRDAARAFPHIKSSHLSEAIAASAGFATHAALLAALKNTNDASARDLDLTKLQSRLVQLGYPPVSFAAFENGAVATVAGDPPAPQPLFSSASDQLPADSLVMVDQREQNLKRLLTGESAQPPKMDRDAFERFQRLRARTVRQALRRAQLEPIGDDYCGVVSFLAEDDDMVRNLKQCIDAIWPKSWTVGDVRISSAWYRQFWVRRISSDDDVQEVHVEVEIQAPMTIRHLYETMGALSAGEEMMGTLRALPAARNPMTPRAEFGPPLDWATA</sequence>
<dbReference type="Proteomes" id="UP000447355">
    <property type="component" value="Unassembled WGS sequence"/>
</dbReference>
<evidence type="ECO:0000313" key="1">
    <source>
        <dbReference type="EMBL" id="MYM92602.1"/>
    </source>
</evidence>
<gene>
    <name evidence="1" type="ORF">GTP90_01860</name>
</gene>
<accession>A0A845GGQ4</accession>
<evidence type="ECO:0000313" key="2">
    <source>
        <dbReference type="Proteomes" id="UP000447355"/>
    </source>
</evidence>
<dbReference type="AlphaFoldDB" id="A0A845GGQ4"/>
<protein>
    <submittedName>
        <fullName evidence="1">Uncharacterized protein</fullName>
    </submittedName>
</protein>
<dbReference type="RefSeq" id="WP_175047941.1">
    <property type="nucleotide sequence ID" value="NZ_WWCX01000001.1"/>
</dbReference>
<comment type="caution">
    <text evidence="1">The sequence shown here is derived from an EMBL/GenBank/DDBJ whole genome shotgun (WGS) entry which is preliminary data.</text>
</comment>
<proteinExistence type="predicted"/>
<organism evidence="1 2">
    <name type="scientific">Duganella vulcania</name>
    <dbReference type="NCBI Taxonomy" id="2692166"/>
    <lineage>
        <taxon>Bacteria</taxon>
        <taxon>Pseudomonadati</taxon>
        <taxon>Pseudomonadota</taxon>
        <taxon>Betaproteobacteria</taxon>
        <taxon>Burkholderiales</taxon>
        <taxon>Oxalobacteraceae</taxon>
        <taxon>Telluria group</taxon>
        <taxon>Duganella</taxon>
    </lineage>
</organism>
<dbReference type="EMBL" id="WWCX01000001">
    <property type="protein sequence ID" value="MYM92602.1"/>
    <property type="molecule type" value="Genomic_DNA"/>
</dbReference>
<reference evidence="1" key="1">
    <citation type="submission" date="2019-12" db="EMBL/GenBank/DDBJ databases">
        <title>Novel species isolated from a subtropical stream in China.</title>
        <authorList>
            <person name="Lu H."/>
        </authorList>
    </citation>
    <scope>NUCLEOTIDE SEQUENCE [LARGE SCALE GENOMIC DNA]</scope>
    <source>
        <strain evidence="1">FT81W</strain>
    </source>
</reference>
<name>A0A845GGQ4_9BURK</name>